<feature type="domain" description="CENP-T/Histone H4 histone fold" evidence="6">
    <location>
        <begin position="4"/>
        <end position="63"/>
    </location>
</feature>
<evidence type="ECO:0000256" key="2">
    <source>
        <dbReference type="ARBA" id="ARBA00004286"/>
    </source>
</evidence>
<dbReference type="GO" id="GO:0000278">
    <property type="term" value="P:mitotic cell cycle"/>
    <property type="evidence" value="ECO:0007669"/>
    <property type="project" value="TreeGrafter"/>
</dbReference>
<keyword evidence="4" id="KW-0158">Chromosome</keyword>
<comment type="subcellular location">
    <subcellularLocation>
        <location evidence="2">Chromosome</location>
    </subcellularLocation>
    <subcellularLocation>
        <location evidence="1">Nucleus</location>
    </subcellularLocation>
</comment>
<evidence type="ECO:0000256" key="1">
    <source>
        <dbReference type="ARBA" id="ARBA00004123"/>
    </source>
</evidence>
<reference evidence="7" key="1">
    <citation type="journal article" date="2020" name="Fungal Divers.">
        <title>Resolving the Mortierellaceae phylogeny through synthesis of multi-gene phylogenetics and phylogenomics.</title>
        <authorList>
            <person name="Vandepol N."/>
            <person name="Liber J."/>
            <person name="Desiro A."/>
            <person name="Na H."/>
            <person name="Kennedy M."/>
            <person name="Barry K."/>
            <person name="Grigoriev I.V."/>
            <person name="Miller A.N."/>
            <person name="O'Donnell K."/>
            <person name="Stajich J.E."/>
            <person name="Bonito G."/>
        </authorList>
    </citation>
    <scope>NUCLEOTIDE SEQUENCE</scope>
    <source>
        <strain evidence="7">BC1065</strain>
    </source>
</reference>
<dbReference type="Gene3D" id="1.10.20.10">
    <property type="entry name" value="Histone, subunit A"/>
    <property type="match status" value="1"/>
</dbReference>
<dbReference type="GO" id="GO:0003677">
    <property type="term" value="F:DNA binding"/>
    <property type="evidence" value="ECO:0007669"/>
    <property type="project" value="InterPro"/>
</dbReference>
<dbReference type="InterPro" id="IPR028255">
    <property type="entry name" value="CENP-T"/>
</dbReference>
<keyword evidence="8" id="KW-1185">Reference proteome</keyword>
<protein>
    <recommendedName>
        <fullName evidence="6">CENP-T/Histone H4 histone fold domain-containing protein</fullName>
    </recommendedName>
</protein>
<dbReference type="PANTHER" id="PTHR46904:SF1">
    <property type="entry name" value="CENTROMERE PROTEIN T"/>
    <property type="match status" value="1"/>
</dbReference>
<dbReference type="EMBL" id="JAAAJB010000425">
    <property type="protein sequence ID" value="KAG0256123.1"/>
    <property type="molecule type" value="Genomic_DNA"/>
</dbReference>
<dbReference type="Proteomes" id="UP000807716">
    <property type="component" value="Unassembled WGS sequence"/>
</dbReference>
<evidence type="ECO:0000313" key="8">
    <source>
        <dbReference type="Proteomes" id="UP000807716"/>
    </source>
</evidence>
<dbReference type="PANTHER" id="PTHR46904">
    <property type="entry name" value="CENTROMERE PROTEIN T"/>
    <property type="match status" value="1"/>
</dbReference>
<dbReference type="CDD" id="cd22920">
    <property type="entry name" value="HFD_CENP-T"/>
    <property type="match status" value="1"/>
</dbReference>
<gene>
    <name evidence="7" type="ORF">DFQ27_005898</name>
</gene>
<dbReference type="OrthoDB" id="10071681at2759"/>
<evidence type="ECO:0000256" key="3">
    <source>
        <dbReference type="ARBA" id="ARBA00010137"/>
    </source>
</evidence>
<name>A0A9P6Q076_9FUNG</name>
<dbReference type="SUPFAM" id="SSF47113">
    <property type="entry name" value="Histone-fold"/>
    <property type="match status" value="1"/>
</dbReference>
<accession>A0A9P6Q076</accession>
<evidence type="ECO:0000259" key="6">
    <source>
        <dbReference type="Pfam" id="PF15511"/>
    </source>
</evidence>
<comment type="caution">
    <text evidence="7">The sequence shown here is derived from an EMBL/GenBank/DDBJ whole genome shotgun (WGS) entry which is preliminary data.</text>
</comment>
<dbReference type="Pfam" id="PF15511">
    <property type="entry name" value="CENP-T_C"/>
    <property type="match status" value="1"/>
</dbReference>
<evidence type="ECO:0000256" key="4">
    <source>
        <dbReference type="ARBA" id="ARBA00022454"/>
    </source>
</evidence>
<sequence>MIGSHLFFEQVSSDLAAFATHAGRRTIDDADVECLMRRLRLTNGKVSLESLLHRYLPRELRDLVLYPKELRPPGQR</sequence>
<dbReference type="GO" id="GO:0005634">
    <property type="term" value="C:nucleus"/>
    <property type="evidence" value="ECO:0007669"/>
    <property type="project" value="UniProtKB-SubCell"/>
</dbReference>
<dbReference type="InterPro" id="IPR035425">
    <property type="entry name" value="CENP-T/H4_C"/>
</dbReference>
<evidence type="ECO:0000313" key="7">
    <source>
        <dbReference type="EMBL" id="KAG0256123.1"/>
    </source>
</evidence>
<dbReference type="GO" id="GO:0051382">
    <property type="term" value="P:kinetochore assembly"/>
    <property type="evidence" value="ECO:0007669"/>
    <property type="project" value="InterPro"/>
</dbReference>
<proteinExistence type="inferred from homology"/>
<keyword evidence="5" id="KW-0539">Nucleus</keyword>
<dbReference type="InterPro" id="IPR009072">
    <property type="entry name" value="Histone-fold"/>
</dbReference>
<organism evidence="7 8">
    <name type="scientific">Actinomortierella ambigua</name>
    <dbReference type="NCBI Taxonomy" id="1343610"/>
    <lineage>
        <taxon>Eukaryota</taxon>
        <taxon>Fungi</taxon>
        <taxon>Fungi incertae sedis</taxon>
        <taxon>Mucoromycota</taxon>
        <taxon>Mortierellomycotina</taxon>
        <taxon>Mortierellomycetes</taxon>
        <taxon>Mortierellales</taxon>
        <taxon>Mortierellaceae</taxon>
        <taxon>Actinomortierella</taxon>
    </lineage>
</organism>
<comment type="similarity">
    <text evidence="3">Belongs to the CENP-T/CNN1 family.</text>
</comment>
<dbReference type="GO" id="GO:0000776">
    <property type="term" value="C:kinetochore"/>
    <property type="evidence" value="ECO:0007669"/>
    <property type="project" value="InterPro"/>
</dbReference>
<evidence type="ECO:0000256" key="5">
    <source>
        <dbReference type="ARBA" id="ARBA00023242"/>
    </source>
</evidence>
<dbReference type="GO" id="GO:0046982">
    <property type="term" value="F:protein heterodimerization activity"/>
    <property type="evidence" value="ECO:0007669"/>
    <property type="project" value="InterPro"/>
</dbReference>
<dbReference type="AlphaFoldDB" id="A0A9P6Q076"/>
<dbReference type="GO" id="GO:0007059">
    <property type="term" value="P:chromosome segregation"/>
    <property type="evidence" value="ECO:0007669"/>
    <property type="project" value="TreeGrafter"/>
</dbReference>